<evidence type="ECO:0000256" key="5">
    <source>
        <dbReference type="ARBA" id="ARBA00022884"/>
    </source>
</evidence>
<evidence type="ECO:0000256" key="4">
    <source>
        <dbReference type="ARBA" id="ARBA00022801"/>
    </source>
</evidence>
<keyword evidence="2" id="KW-0540">Nuclease</keyword>
<gene>
    <name evidence="9" type="ORF">SCF082_LOCUS16478</name>
</gene>
<dbReference type="EMBL" id="CAXAMM010010749">
    <property type="protein sequence ID" value="CAK9024113.1"/>
    <property type="molecule type" value="Genomic_DNA"/>
</dbReference>
<organism evidence="9 10">
    <name type="scientific">Durusdinium trenchii</name>
    <dbReference type="NCBI Taxonomy" id="1381693"/>
    <lineage>
        <taxon>Eukaryota</taxon>
        <taxon>Sar</taxon>
        <taxon>Alveolata</taxon>
        <taxon>Dinophyceae</taxon>
        <taxon>Suessiales</taxon>
        <taxon>Symbiodiniaceae</taxon>
        <taxon>Durusdinium</taxon>
    </lineage>
</organism>
<keyword evidence="5 6" id="KW-0694">RNA-binding</keyword>
<dbReference type="HAMAP" id="MF_00104">
    <property type="entry name" value="RNase_III"/>
    <property type="match status" value="1"/>
</dbReference>
<evidence type="ECO:0000259" key="8">
    <source>
        <dbReference type="PROSITE" id="PS50142"/>
    </source>
</evidence>
<keyword evidence="10" id="KW-1185">Reference proteome</keyword>
<accession>A0ABP0KBN9</accession>
<reference evidence="9 10" key="1">
    <citation type="submission" date="2024-02" db="EMBL/GenBank/DDBJ databases">
        <authorList>
            <person name="Chen Y."/>
            <person name="Shah S."/>
            <person name="Dougan E. K."/>
            <person name="Thang M."/>
            <person name="Chan C."/>
        </authorList>
    </citation>
    <scope>NUCLEOTIDE SEQUENCE [LARGE SCALE GENOMIC DNA]</scope>
</reference>
<feature type="non-terminal residue" evidence="9">
    <location>
        <position position="649"/>
    </location>
</feature>
<dbReference type="PROSITE" id="PS50137">
    <property type="entry name" value="DS_RBD"/>
    <property type="match status" value="1"/>
</dbReference>
<name>A0ABP0KBN9_9DINO</name>
<evidence type="ECO:0000313" key="10">
    <source>
        <dbReference type="Proteomes" id="UP001642464"/>
    </source>
</evidence>
<dbReference type="Proteomes" id="UP001642464">
    <property type="component" value="Unassembled WGS sequence"/>
</dbReference>
<dbReference type="InterPro" id="IPR011907">
    <property type="entry name" value="RNase_III"/>
</dbReference>
<dbReference type="PROSITE" id="PS50142">
    <property type="entry name" value="RNASE_3_2"/>
    <property type="match status" value="1"/>
</dbReference>
<feature type="domain" description="RNase III" evidence="8">
    <location>
        <begin position="423"/>
        <end position="547"/>
    </location>
</feature>
<dbReference type="InterPro" id="IPR014720">
    <property type="entry name" value="dsRBD_dom"/>
</dbReference>
<evidence type="ECO:0000259" key="7">
    <source>
        <dbReference type="PROSITE" id="PS50137"/>
    </source>
</evidence>
<dbReference type="SUPFAM" id="SSF54768">
    <property type="entry name" value="dsRNA-binding domain-like"/>
    <property type="match status" value="1"/>
</dbReference>
<evidence type="ECO:0000313" key="9">
    <source>
        <dbReference type="EMBL" id="CAK9024113.1"/>
    </source>
</evidence>
<protein>
    <submittedName>
        <fullName evidence="9">Ribonuclease 3 (Ribonuclease III) (RNase III)</fullName>
    </submittedName>
</protein>
<dbReference type="PANTHER" id="PTHR11207">
    <property type="entry name" value="RIBONUCLEASE III"/>
    <property type="match status" value="1"/>
</dbReference>
<dbReference type="PANTHER" id="PTHR11207:SF0">
    <property type="entry name" value="RIBONUCLEASE 3"/>
    <property type="match status" value="1"/>
</dbReference>
<dbReference type="CDD" id="cd00593">
    <property type="entry name" value="RIBOc"/>
    <property type="match status" value="1"/>
</dbReference>
<dbReference type="PROSITE" id="PS00517">
    <property type="entry name" value="RNASE_3_1"/>
    <property type="match status" value="1"/>
</dbReference>
<dbReference type="SMART" id="SM00535">
    <property type="entry name" value="RIBOc"/>
    <property type="match status" value="1"/>
</dbReference>
<evidence type="ECO:0000256" key="6">
    <source>
        <dbReference type="PROSITE-ProRule" id="PRU00266"/>
    </source>
</evidence>
<dbReference type="CDD" id="cd10845">
    <property type="entry name" value="DSRM_RNAse_III_family"/>
    <property type="match status" value="1"/>
</dbReference>
<keyword evidence="3" id="KW-0255">Endonuclease</keyword>
<evidence type="ECO:0000256" key="1">
    <source>
        <dbReference type="ARBA" id="ARBA00010183"/>
    </source>
</evidence>
<evidence type="ECO:0000256" key="2">
    <source>
        <dbReference type="ARBA" id="ARBA00022722"/>
    </source>
</evidence>
<keyword evidence="4" id="KW-0378">Hydrolase</keyword>
<feature type="domain" description="DRBM" evidence="7">
    <location>
        <begin position="574"/>
        <end position="643"/>
    </location>
</feature>
<dbReference type="SUPFAM" id="SSF69065">
    <property type="entry name" value="RNase III domain-like"/>
    <property type="match status" value="1"/>
</dbReference>
<dbReference type="Pfam" id="PF00035">
    <property type="entry name" value="dsrm"/>
    <property type="match status" value="1"/>
</dbReference>
<dbReference type="Pfam" id="PF14622">
    <property type="entry name" value="Ribonucleas_3_3"/>
    <property type="match status" value="1"/>
</dbReference>
<comment type="caution">
    <text evidence="9">The sequence shown here is derived from an EMBL/GenBank/DDBJ whole genome shotgun (WGS) entry which is preliminary data.</text>
</comment>
<dbReference type="Gene3D" id="1.10.1520.10">
    <property type="entry name" value="Ribonuclease III domain"/>
    <property type="match status" value="1"/>
</dbReference>
<dbReference type="InterPro" id="IPR000999">
    <property type="entry name" value="RNase_III_dom"/>
</dbReference>
<proteinExistence type="inferred from homology"/>
<evidence type="ECO:0000256" key="3">
    <source>
        <dbReference type="ARBA" id="ARBA00022759"/>
    </source>
</evidence>
<sequence length="649" mass="70619">MLRSILDEVEQDGARVLGCSSLQEKLNEGVSQGVCHLVARGDRGSLQDRCHQGRAMVEVVPEEALSALCAVLSIVKACDAFIGPCRDLVAKPFCQDDVRHFMVNRVPELGAHASEPAGTNPHQVVAVRADPRRAEIFVIGRGEMDDGVLRAGREFCAEPFSSDRRSEFIGDGENRLGHLAIGGANDRVLRAGESGGGCALLRRCGRPEGDRQRKRHDNCDHWCSSRIAIVEPGLDDSLPSVPTMKGVAKRRNVRGEEMAKAGSGPRAVGVRVTAGHRVTIPREIQQLVPWLSVSSVPMDCELVWLESVDGFEIAHAGSERSLTSIGDDSSLDERQQWRIRASRFPLKIEAQGKASLRFTIPDVVRKMGMLPEEGGTVLLFACEDVLEIWKPESWYRNLLSMCSGFLVMQPNTSVPEDLSDETLARCEEIIGYQFRDRDLLRRCLTHASAAKTRLDSNERLEFLGDAILGAVVCEALFNLFASSPEGELTRIKSVVVSRATCARVVKKLKLEPFLVLGRGISVHHRIPGSVLAAAFEALIGGIYLDGGYQAAGDFVMRTVEDEISAAAESAVGVNHKSLLQQRAQRHLGETPVYCVLDERGPDHSKCFKVAAMVGSRLFPPAGGSSKKTAEQLAASNAIAELDGLTPPHT</sequence>
<dbReference type="NCBIfam" id="TIGR02191">
    <property type="entry name" value="RNaseIII"/>
    <property type="match status" value="1"/>
</dbReference>
<dbReference type="Gene3D" id="3.30.160.20">
    <property type="match status" value="1"/>
</dbReference>
<dbReference type="InterPro" id="IPR036389">
    <property type="entry name" value="RNase_III_sf"/>
</dbReference>
<dbReference type="SMART" id="SM00358">
    <property type="entry name" value="DSRM"/>
    <property type="match status" value="1"/>
</dbReference>
<comment type="similarity">
    <text evidence="1">Belongs to the ribonuclease III family.</text>
</comment>